<dbReference type="Proteomes" id="UP000478571">
    <property type="component" value="Unassembled WGS sequence"/>
</dbReference>
<sequence>MNLLLNFMIKVIEPMSISFPSEVNNPLETARLFLKGDLSAKEYDQACNLCWEYIDNRNAIRIFNEEDILLARLGISLLSANKDLHEAGEKLDWFFQVLDYLNVDTSCAEELMTNYFSFRSDPNHLG</sequence>
<dbReference type="RefSeq" id="WP_160928540.1">
    <property type="nucleotide sequence ID" value="NZ_WWEU01000002.1"/>
</dbReference>
<comment type="caution">
    <text evidence="1">The sequence shown here is derived from an EMBL/GenBank/DDBJ whole genome shotgun (WGS) entry which is preliminary data.</text>
</comment>
<protein>
    <submittedName>
        <fullName evidence="1">Uncharacterized protein</fullName>
    </submittedName>
</protein>
<evidence type="ECO:0000313" key="2">
    <source>
        <dbReference type="Proteomes" id="UP000478571"/>
    </source>
</evidence>
<gene>
    <name evidence="1" type="ORF">GTG28_07615</name>
</gene>
<dbReference type="AlphaFoldDB" id="A0A6L8LSU1"/>
<reference evidence="1 2" key="1">
    <citation type="submission" date="2020-01" db="EMBL/GenBank/DDBJ databases">
        <title>Draft Genome Sequence of Vibrio sp. strain OCN044, Isolated from a Healthy Coral at Palmyra Atoll.</title>
        <authorList>
            <person name="Videau P."/>
            <person name="Loughran R."/>
            <person name="Esquivel A."/>
            <person name="Deadmond M."/>
            <person name="Paddock B.E."/>
            <person name="Saw J.H."/>
            <person name="Ushijima B."/>
        </authorList>
    </citation>
    <scope>NUCLEOTIDE SEQUENCE [LARGE SCALE GENOMIC DNA]</scope>
    <source>
        <strain evidence="1 2">OCN044</strain>
    </source>
</reference>
<organism evidence="1 2">
    <name type="scientific">Vibrio tetraodonis subsp. pristinus</name>
    <dbReference type="NCBI Taxonomy" id="2695891"/>
    <lineage>
        <taxon>Bacteria</taxon>
        <taxon>Pseudomonadati</taxon>
        <taxon>Pseudomonadota</taxon>
        <taxon>Gammaproteobacteria</taxon>
        <taxon>Vibrionales</taxon>
        <taxon>Vibrionaceae</taxon>
        <taxon>Vibrio</taxon>
    </lineage>
</organism>
<keyword evidence="2" id="KW-1185">Reference proteome</keyword>
<dbReference type="EMBL" id="WWEU01000002">
    <property type="protein sequence ID" value="MYM59087.1"/>
    <property type="molecule type" value="Genomic_DNA"/>
</dbReference>
<name>A0A6L8LSU1_9VIBR</name>
<proteinExistence type="predicted"/>
<accession>A0A6L8LSU1</accession>
<evidence type="ECO:0000313" key="1">
    <source>
        <dbReference type="EMBL" id="MYM59087.1"/>
    </source>
</evidence>